<dbReference type="EMBL" id="QHBU01000014">
    <property type="protein sequence ID" value="PZR84020.1"/>
    <property type="molecule type" value="Genomic_DNA"/>
</dbReference>
<dbReference type="Gene3D" id="3.90.180.10">
    <property type="entry name" value="Medium-chain alcohol dehydrogenases, catalytic domain"/>
    <property type="match status" value="1"/>
</dbReference>
<dbReference type="PANTHER" id="PTHR43401">
    <property type="entry name" value="L-THREONINE 3-DEHYDROGENASE"/>
    <property type="match status" value="1"/>
</dbReference>
<evidence type="ECO:0000313" key="9">
    <source>
        <dbReference type="Proteomes" id="UP000606991"/>
    </source>
</evidence>
<evidence type="ECO:0000256" key="3">
    <source>
        <dbReference type="ARBA" id="ARBA00023002"/>
    </source>
</evidence>
<dbReference type="InterPro" id="IPR002328">
    <property type="entry name" value="ADH_Zn_CS"/>
</dbReference>
<dbReference type="EC" id="1.1.1.103" evidence="7"/>
<comment type="cofactor">
    <cofactor evidence="4">
        <name>Zn(2+)</name>
        <dbReference type="ChEBI" id="CHEBI:29105"/>
    </cofactor>
</comment>
<evidence type="ECO:0000313" key="7">
    <source>
        <dbReference type="EMBL" id="PZR84020.1"/>
    </source>
</evidence>
<dbReference type="GO" id="GO:0008270">
    <property type="term" value="F:zinc ion binding"/>
    <property type="evidence" value="ECO:0007669"/>
    <property type="project" value="InterPro"/>
</dbReference>
<evidence type="ECO:0000259" key="5">
    <source>
        <dbReference type="SMART" id="SM00829"/>
    </source>
</evidence>
<reference evidence="6 9" key="3">
    <citation type="submission" date="2020-10" db="EMBL/GenBank/DDBJ databases">
        <title>Ca. Dormibacterota MAGs.</title>
        <authorList>
            <person name="Montgomery K."/>
        </authorList>
    </citation>
    <scope>NUCLEOTIDE SEQUENCE [LARGE SCALE GENOMIC DNA]</scope>
    <source>
        <strain evidence="6">SC8812_S17_18</strain>
    </source>
</reference>
<dbReference type="SUPFAM" id="SSF50129">
    <property type="entry name" value="GroES-like"/>
    <property type="match status" value="1"/>
</dbReference>
<evidence type="ECO:0000256" key="1">
    <source>
        <dbReference type="ARBA" id="ARBA00022723"/>
    </source>
</evidence>
<comment type="similarity">
    <text evidence="4">Belongs to the zinc-containing alcohol dehydrogenase family.</text>
</comment>
<evidence type="ECO:0000256" key="4">
    <source>
        <dbReference type="RuleBase" id="RU361277"/>
    </source>
</evidence>
<keyword evidence="3 7" id="KW-0560">Oxidoreductase</keyword>
<comment type="caution">
    <text evidence="7">The sequence shown here is derived from an EMBL/GenBank/DDBJ whole genome shotgun (WGS) entry which is preliminary data.</text>
</comment>
<dbReference type="InterPro" id="IPR013154">
    <property type="entry name" value="ADH-like_N"/>
</dbReference>
<dbReference type="EMBL" id="JAEKNS010000036">
    <property type="protein sequence ID" value="MBJ7593720.1"/>
    <property type="molecule type" value="Genomic_DNA"/>
</dbReference>
<dbReference type="InterPro" id="IPR050129">
    <property type="entry name" value="Zn_alcohol_dh"/>
</dbReference>
<dbReference type="InterPro" id="IPR036291">
    <property type="entry name" value="NAD(P)-bd_dom_sf"/>
</dbReference>
<keyword evidence="1 4" id="KW-0479">Metal-binding</keyword>
<dbReference type="Proteomes" id="UP000248724">
    <property type="component" value="Unassembled WGS sequence"/>
</dbReference>
<feature type="domain" description="Enoyl reductase (ER)" evidence="5">
    <location>
        <begin position="9"/>
        <end position="338"/>
    </location>
</feature>
<evidence type="ECO:0000256" key="2">
    <source>
        <dbReference type="ARBA" id="ARBA00022833"/>
    </source>
</evidence>
<dbReference type="InterPro" id="IPR011032">
    <property type="entry name" value="GroES-like_sf"/>
</dbReference>
<dbReference type="RefSeq" id="WP_337309270.1">
    <property type="nucleotide sequence ID" value="NZ_JAEKNS010000036.1"/>
</dbReference>
<dbReference type="PROSITE" id="PS00059">
    <property type="entry name" value="ADH_ZINC"/>
    <property type="match status" value="1"/>
</dbReference>
<protein>
    <submittedName>
        <fullName evidence="6">Alcohol dehydrogenase catalytic domain-containing protein</fullName>
    </submittedName>
    <submittedName>
        <fullName evidence="7">L-threonine 3-dehydrogenase</fullName>
        <ecNumber evidence="7">1.1.1.103</ecNumber>
    </submittedName>
</protein>
<organism evidence="7 8">
    <name type="scientific">Candidatus Aeolococcus gillhamiae</name>
    <dbReference type="NCBI Taxonomy" id="3127015"/>
    <lineage>
        <taxon>Bacteria</taxon>
        <taxon>Bacillati</taxon>
        <taxon>Candidatus Dormiibacterota</taxon>
        <taxon>Candidatus Dormibacteria</taxon>
        <taxon>Candidatus Aeolococcales</taxon>
        <taxon>Candidatus Aeolococcaceae</taxon>
        <taxon>Candidatus Aeolococcus</taxon>
    </lineage>
</organism>
<dbReference type="GO" id="GO:0008743">
    <property type="term" value="F:L-threonine 3-dehydrogenase activity"/>
    <property type="evidence" value="ECO:0007669"/>
    <property type="project" value="UniProtKB-EC"/>
</dbReference>
<dbReference type="PANTHER" id="PTHR43401:SF2">
    <property type="entry name" value="L-THREONINE 3-DEHYDROGENASE"/>
    <property type="match status" value="1"/>
</dbReference>
<dbReference type="AlphaFoldDB" id="A0A2W5ZEZ1"/>
<proteinExistence type="inferred from homology"/>
<dbReference type="Pfam" id="PF00107">
    <property type="entry name" value="ADH_zinc_N"/>
    <property type="match status" value="1"/>
</dbReference>
<dbReference type="SUPFAM" id="SSF51735">
    <property type="entry name" value="NAD(P)-binding Rossmann-fold domains"/>
    <property type="match status" value="1"/>
</dbReference>
<keyword evidence="2 4" id="KW-0862">Zinc</keyword>
<evidence type="ECO:0000313" key="8">
    <source>
        <dbReference type="Proteomes" id="UP000248724"/>
    </source>
</evidence>
<sequence length="341" mass="35369">MQAVVKPIAAPGLVLADVPQPVPGDGELLLRVAAASVCGTDVHIYDWNPWAAARVHPPRVIGHEICGEVVGRGPGADLPDGRRVAVESHIVCRQCNSCARGDFHVCPNTRILGVDVDGGFTSLVVVPQLNVFPISDDTTSEVAAALEPVGNAVHACSYGELAGRAVVVFGCGPIGCAAIAIARAEGAAAVIAVDRNRYRLELAERMGATSLVMADNNVEPSVRAAARGADIDCALEMSGAPSAVIAATRLVRPGGWISLLGIGDEPATLDLSNDVVMTGISLHGVVGRRLPQTWEATMEYVRSGAVDVSALITHHYAMSEIVAAIELIKSGHCGKVSLHPG</sequence>
<dbReference type="Gene3D" id="3.40.50.720">
    <property type="entry name" value="NAD(P)-binding Rossmann-like Domain"/>
    <property type="match status" value="1"/>
</dbReference>
<evidence type="ECO:0000313" key="6">
    <source>
        <dbReference type="EMBL" id="MBJ7593720.1"/>
    </source>
</evidence>
<reference evidence="7 8" key="1">
    <citation type="journal article" date="2017" name="Nature">
        <title>Atmospheric trace gases support primary production in Antarctic desert surface soil.</title>
        <authorList>
            <person name="Ji M."/>
            <person name="Greening C."/>
            <person name="Vanwonterghem I."/>
            <person name="Carere C.R."/>
            <person name="Bay S.K."/>
            <person name="Steen J.A."/>
            <person name="Montgomery K."/>
            <person name="Lines T."/>
            <person name="Beardall J."/>
            <person name="van Dorst J."/>
            <person name="Snape I."/>
            <person name="Stott M.B."/>
            <person name="Hugenholtz P."/>
            <person name="Ferrari B.C."/>
        </authorList>
    </citation>
    <scope>NUCLEOTIDE SEQUENCE [LARGE SCALE GENOMIC DNA]</scope>
    <source>
        <strain evidence="7">RRmetagenome_bin12</strain>
    </source>
</reference>
<dbReference type="Pfam" id="PF08240">
    <property type="entry name" value="ADH_N"/>
    <property type="match status" value="1"/>
</dbReference>
<accession>A0A2W5ZEZ1</accession>
<dbReference type="InterPro" id="IPR013149">
    <property type="entry name" value="ADH-like_C"/>
</dbReference>
<dbReference type="SMART" id="SM00829">
    <property type="entry name" value="PKS_ER"/>
    <property type="match status" value="1"/>
</dbReference>
<dbReference type="InterPro" id="IPR020843">
    <property type="entry name" value="ER"/>
</dbReference>
<reference evidence="7" key="2">
    <citation type="submission" date="2018-05" db="EMBL/GenBank/DDBJ databases">
        <authorList>
            <person name="Ferrari B."/>
        </authorList>
    </citation>
    <scope>NUCLEOTIDE SEQUENCE</scope>
    <source>
        <strain evidence="7">RRmetagenome_bin12</strain>
    </source>
</reference>
<gene>
    <name evidence="7" type="primary">tdh</name>
    <name evidence="7" type="ORF">DLM65_00740</name>
    <name evidence="6" type="ORF">JF886_02475</name>
</gene>
<accession>A0A934MYM2</accession>
<name>A0A2W5ZEZ1_9BACT</name>
<dbReference type="Proteomes" id="UP000606991">
    <property type="component" value="Unassembled WGS sequence"/>
</dbReference>